<sequence length="102" mass="11791">MGNVYHAFDHEYELYVEEHTGGRYHVVLNVYAEREPVVLHAYSAKEEAIAAAQTFPKLYRIAQQRGFRLDGQYFEHPDGRSVHVSFAMEPGTTTDRFMKVLV</sequence>
<dbReference type="RefSeq" id="WP_110839591.1">
    <property type="nucleotide sequence ID" value="NZ_QJVJ01000003.1"/>
</dbReference>
<dbReference type="EMBL" id="QJVJ01000003">
    <property type="protein sequence ID" value="PYI55790.1"/>
    <property type="molecule type" value="Genomic_DNA"/>
</dbReference>
<evidence type="ECO:0000313" key="2">
    <source>
        <dbReference type="Proteomes" id="UP000247476"/>
    </source>
</evidence>
<keyword evidence="2" id="KW-1185">Reference proteome</keyword>
<dbReference type="OrthoDB" id="2617021at2"/>
<gene>
    <name evidence="1" type="ORF">DLM86_08725</name>
</gene>
<protein>
    <submittedName>
        <fullName evidence="1">Uncharacterized protein</fullName>
    </submittedName>
</protein>
<comment type="caution">
    <text evidence="1">The sequence shown here is derived from an EMBL/GenBank/DDBJ whole genome shotgun (WGS) entry which is preliminary data.</text>
</comment>
<dbReference type="AlphaFoldDB" id="A0A2V5KLC6"/>
<dbReference type="Proteomes" id="UP000247476">
    <property type="component" value="Unassembled WGS sequence"/>
</dbReference>
<organism evidence="1 2">
    <name type="scientific">Paenibacillus flagellatus</name>
    <dbReference type="NCBI Taxonomy" id="2211139"/>
    <lineage>
        <taxon>Bacteria</taxon>
        <taxon>Bacillati</taxon>
        <taxon>Bacillota</taxon>
        <taxon>Bacilli</taxon>
        <taxon>Bacillales</taxon>
        <taxon>Paenibacillaceae</taxon>
        <taxon>Paenibacillus</taxon>
    </lineage>
</organism>
<reference evidence="1 2" key="1">
    <citation type="submission" date="2018-05" db="EMBL/GenBank/DDBJ databases">
        <title>Paenibacillus flagellatus sp. nov., isolated from selenium mineral soil.</title>
        <authorList>
            <person name="Dai X."/>
        </authorList>
    </citation>
    <scope>NUCLEOTIDE SEQUENCE [LARGE SCALE GENOMIC DNA]</scope>
    <source>
        <strain evidence="1 2">DXL2</strain>
    </source>
</reference>
<accession>A0A2V5KLC6</accession>
<evidence type="ECO:0000313" key="1">
    <source>
        <dbReference type="EMBL" id="PYI55790.1"/>
    </source>
</evidence>
<proteinExistence type="predicted"/>
<name>A0A2V5KLC6_9BACL</name>